<reference evidence="5 6" key="1">
    <citation type="journal article" name="Sci. Rep.">
        <title>Telomere-to-telomere assembled and centromere annotated genomes of the two main subspecies of the button mushroom Agaricus bisporus reveal especially polymorphic chromosome ends.</title>
        <authorList>
            <person name="Sonnenberg A.S.M."/>
            <person name="Sedaghat-Telgerd N."/>
            <person name="Lavrijssen B."/>
            <person name="Ohm R.A."/>
            <person name="Hendrickx P.M."/>
            <person name="Scholtmeijer K."/>
            <person name="Baars J.J.P."/>
            <person name="van Peer A."/>
        </authorList>
    </citation>
    <scope>NUCLEOTIDE SEQUENCE [LARGE SCALE GENOMIC DNA]</scope>
    <source>
        <strain evidence="5 6">H119_p4</strain>
    </source>
</reference>
<dbReference type="PANTHER" id="PTHR13475">
    <property type="entry name" value="NEUGRIN"/>
    <property type="match status" value="1"/>
</dbReference>
<evidence type="ECO:0000256" key="1">
    <source>
        <dbReference type="ARBA" id="ARBA00003548"/>
    </source>
</evidence>
<comment type="similarity">
    <text evidence="2">Belongs to the RRG9 family.</text>
</comment>
<feature type="compositionally biased region" description="Low complexity" evidence="4">
    <location>
        <begin position="15"/>
        <end position="26"/>
    </location>
</feature>
<dbReference type="EMBL" id="JABXXO010000011">
    <property type="protein sequence ID" value="KAF7763506.1"/>
    <property type="molecule type" value="Genomic_DNA"/>
</dbReference>
<feature type="region of interest" description="Disordered" evidence="4">
    <location>
        <begin position="11"/>
        <end position="83"/>
    </location>
</feature>
<evidence type="ECO:0000313" key="6">
    <source>
        <dbReference type="Proteomes" id="UP000629468"/>
    </source>
</evidence>
<evidence type="ECO:0000313" key="5">
    <source>
        <dbReference type="EMBL" id="KAF7763506.1"/>
    </source>
</evidence>
<proteinExistence type="inferred from homology"/>
<evidence type="ECO:0000256" key="2">
    <source>
        <dbReference type="ARBA" id="ARBA00010895"/>
    </source>
</evidence>
<gene>
    <name evidence="5" type="ORF">Agabi119p4_8043</name>
</gene>
<accession>A0A8H7C5B1</accession>
<sequence length="200" mass="22740">MSCIRAVRCFSTRPSSSSSSSAVSAAGRRKWGIGGLPSPKSILNDDSIPVDLSEDNDAVNGVRPNTPPRHLRRPPAKPTPNEWKSHRVALKSTFPEGWSPPRKLSREAMDGLRDMHKLDPAKFSTPILADRFKISPEAVRRILKSKWEPPQEKRVKWAMQARQHRNEKGEYMRQTLLKEMREANDILSAKQYRGDLTFKD</sequence>
<comment type="function">
    <text evidence="1">Required for respiratory activity and maintenance and expression of the mitochondrial genome.</text>
</comment>
<dbReference type="Proteomes" id="UP000629468">
    <property type="component" value="Unassembled WGS sequence"/>
</dbReference>
<organism evidence="5 6">
    <name type="scientific">Agaricus bisporus var. burnettii</name>
    <dbReference type="NCBI Taxonomy" id="192524"/>
    <lineage>
        <taxon>Eukaryota</taxon>
        <taxon>Fungi</taxon>
        <taxon>Dikarya</taxon>
        <taxon>Basidiomycota</taxon>
        <taxon>Agaricomycotina</taxon>
        <taxon>Agaricomycetes</taxon>
        <taxon>Agaricomycetidae</taxon>
        <taxon>Agaricales</taxon>
        <taxon>Agaricineae</taxon>
        <taxon>Agaricaceae</taxon>
        <taxon>Agaricus</taxon>
    </lineage>
</organism>
<dbReference type="AlphaFoldDB" id="A0A8H7C5B1"/>
<dbReference type="InterPro" id="IPR010487">
    <property type="entry name" value="NGRN/Rrg9"/>
</dbReference>
<protein>
    <recommendedName>
        <fullName evidence="3">Required for respiratory growth protein 9, mitochondrial</fullName>
    </recommendedName>
</protein>
<dbReference type="GO" id="GO:0005634">
    <property type="term" value="C:nucleus"/>
    <property type="evidence" value="ECO:0007669"/>
    <property type="project" value="TreeGrafter"/>
</dbReference>
<comment type="caution">
    <text evidence="5">The sequence shown here is derived from an EMBL/GenBank/DDBJ whole genome shotgun (WGS) entry which is preliminary data.</text>
</comment>
<dbReference type="Pfam" id="PF06413">
    <property type="entry name" value="Neugrin"/>
    <property type="match status" value="1"/>
</dbReference>
<dbReference type="PANTHER" id="PTHR13475:SF3">
    <property type="entry name" value="NEUGRIN"/>
    <property type="match status" value="1"/>
</dbReference>
<name>A0A8H7C5B1_AGABI</name>
<evidence type="ECO:0000256" key="4">
    <source>
        <dbReference type="SAM" id="MobiDB-lite"/>
    </source>
</evidence>
<evidence type="ECO:0000256" key="3">
    <source>
        <dbReference type="ARBA" id="ARBA00013566"/>
    </source>
</evidence>